<dbReference type="AlphaFoldDB" id="A0A8T0GU21"/>
<comment type="caution">
    <text evidence="2">The sequence shown here is derived from an EMBL/GenBank/DDBJ whole genome shotgun (WGS) entry which is preliminary data.</text>
</comment>
<proteinExistence type="predicted"/>
<feature type="compositionally biased region" description="Basic and acidic residues" evidence="1">
    <location>
        <begin position="73"/>
        <end position="87"/>
    </location>
</feature>
<protein>
    <submittedName>
        <fullName evidence="2">Uncharacterized protein</fullName>
    </submittedName>
</protein>
<feature type="region of interest" description="Disordered" evidence="1">
    <location>
        <begin position="67"/>
        <end position="102"/>
    </location>
</feature>
<feature type="region of interest" description="Disordered" evidence="1">
    <location>
        <begin position="1"/>
        <end position="55"/>
    </location>
</feature>
<organism evidence="2 3">
    <name type="scientific">Ceratodon purpureus</name>
    <name type="common">Fire moss</name>
    <name type="synonym">Dicranum purpureum</name>
    <dbReference type="NCBI Taxonomy" id="3225"/>
    <lineage>
        <taxon>Eukaryota</taxon>
        <taxon>Viridiplantae</taxon>
        <taxon>Streptophyta</taxon>
        <taxon>Embryophyta</taxon>
        <taxon>Bryophyta</taxon>
        <taxon>Bryophytina</taxon>
        <taxon>Bryopsida</taxon>
        <taxon>Dicranidae</taxon>
        <taxon>Pseudoditrichales</taxon>
        <taxon>Ditrichaceae</taxon>
        <taxon>Ceratodon</taxon>
    </lineage>
</organism>
<dbReference type="EMBL" id="CM026430">
    <property type="protein sequence ID" value="KAG0562057.1"/>
    <property type="molecule type" value="Genomic_DNA"/>
</dbReference>
<accession>A0A8T0GU21</accession>
<reference evidence="2" key="1">
    <citation type="submission" date="2020-06" db="EMBL/GenBank/DDBJ databases">
        <title>WGS assembly of Ceratodon purpureus strain R40.</title>
        <authorList>
            <person name="Carey S.B."/>
            <person name="Jenkins J."/>
            <person name="Shu S."/>
            <person name="Lovell J.T."/>
            <person name="Sreedasyam A."/>
            <person name="Maumus F."/>
            <person name="Tiley G.P."/>
            <person name="Fernandez-Pozo N."/>
            <person name="Barry K."/>
            <person name="Chen C."/>
            <person name="Wang M."/>
            <person name="Lipzen A."/>
            <person name="Daum C."/>
            <person name="Saski C.A."/>
            <person name="Payton A.C."/>
            <person name="Mcbreen J.C."/>
            <person name="Conrad R.E."/>
            <person name="Kollar L.M."/>
            <person name="Olsson S."/>
            <person name="Huttunen S."/>
            <person name="Landis J.B."/>
            <person name="Wickett N.J."/>
            <person name="Johnson M.G."/>
            <person name="Rensing S.A."/>
            <person name="Grimwood J."/>
            <person name="Schmutz J."/>
            <person name="Mcdaniel S.F."/>
        </authorList>
    </citation>
    <scope>NUCLEOTIDE SEQUENCE</scope>
    <source>
        <strain evidence="2">R40</strain>
    </source>
</reference>
<evidence type="ECO:0000313" key="3">
    <source>
        <dbReference type="Proteomes" id="UP000822688"/>
    </source>
</evidence>
<dbReference type="Proteomes" id="UP000822688">
    <property type="component" value="Chromosome 9"/>
</dbReference>
<evidence type="ECO:0000256" key="1">
    <source>
        <dbReference type="SAM" id="MobiDB-lite"/>
    </source>
</evidence>
<feature type="compositionally biased region" description="Polar residues" evidence="1">
    <location>
        <begin position="16"/>
        <end position="33"/>
    </location>
</feature>
<keyword evidence="3" id="KW-1185">Reference proteome</keyword>
<name>A0A8T0GU21_CERPU</name>
<gene>
    <name evidence="2" type="ORF">KC19_9G114200</name>
</gene>
<feature type="compositionally biased region" description="Basic and acidic residues" evidence="1">
    <location>
        <begin position="34"/>
        <end position="46"/>
    </location>
</feature>
<evidence type="ECO:0000313" key="2">
    <source>
        <dbReference type="EMBL" id="KAG0562057.1"/>
    </source>
</evidence>
<sequence length="102" mass="10948">MSKVGDPPALDVNRAEASNQHGMSIESQKPRQSCTDHRPAHTDMHKQPMSGRPPCMITMRRRCSAARGSCRWMSDEGDKQRRFKDGADAGAAAGSAGGGPVL</sequence>